<dbReference type="GO" id="GO:0005737">
    <property type="term" value="C:cytoplasm"/>
    <property type="evidence" value="ECO:0007669"/>
    <property type="project" value="UniProtKB-ARBA"/>
</dbReference>
<accession>A0A238YLI2</accession>
<gene>
    <name evidence="7" type="ORF">SAMN06269173_105343</name>
</gene>
<dbReference type="SMART" id="SM00704">
    <property type="entry name" value="ZnF_CDGSH"/>
    <property type="match status" value="1"/>
</dbReference>
<proteinExistence type="predicted"/>
<dbReference type="RefSeq" id="WP_236705006.1">
    <property type="nucleotide sequence ID" value="NZ_FZNS01000005.1"/>
</dbReference>
<keyword evidence="8" id="KW-1185">Reference proteome</keyword>
<keyword evidence="2" id="KW-0479">Metal-binding</keyword>
<evidence type="ECO:0000256" key="4">
    <source>
        <dbReference type="ARBA" id="ARBA00023014"/>
    </source>
</evidence>
<dbReference type="InterPro" id="IPR042216">
    <property type="entry name" value="MitoNEET_CISD"/>
</dbReference>
<evidence type="ECO:0000256" key="3">
    <source>
        <dbReference type="ARBA" id="ARBA00023004"/>
    </source>
</evidence>
<keyword evidence="4" id="KW-0411">Iron-sulfur</keyword>
<organism evidence="7 8">
    <name type="scientific">Hymenobacter mucosus</name>
    <dbReference type="NCBI Taxonomy" id="1411120"/>
    <lineage>
        <taxon>Bacteria</taxon>
        <taxon>Pseudomonadati</taxon>
        <taxon>Bacteroidota</taxon>
        <taxon>Cytophagia</taxon>
        <taxon>Cytophagales</taxon>
        <taxon>Hymenobacteraceae</taxon>
        <taxon>Hymenobacter</taxon>
    </lineage>
</organism>
<dbReference type="AlphaFoldDB" id="A0A238YLI2"/>
<evidence type="ECO:0000313" key="7">
    <source>
        <dbReference type="EMBL" id="SNR71852.1"/>
    </source>
</evidence>
<dbReference type="EMBL" id="FZNS01000005">
    <property type="protein sequence ID" value="SNR71852.1"/>
    <property type="molecule type" value="Genomic_DNA"/>
</dbReference>
<keyword evidence="3" id="KW-0408">Iron</keyword>
<evidence type="ECO:0000259" key="6">
    <source>
        <dbReference type="SMART" id="SM00704"/>
    </source>
</evidence>
<dbReference type="Pfam" id="PF09360">
    <property type="entry name" value="zf-CDGSH"/>
    <property type="match status" value="1"/>
</dbReference>
<dbReference type="InterPro" id="IPR018967">
    <property type="entry name" value="FeS-contain_CDGSH-typ"/>
</dbReference>
<evidence type="ECO:0000313" key="8">
    <source>
        <dbReference type="Proteomes" id="UP000198310"/>
    </source>
</evidence>
<reference evidence="8" key="1">
    <citation type="submission" date="2017-06" db="EMBL/GenBank/DDBJ databases">
        <authorList>
            <person name="Varghese N."/>
            <person name="Submissions S."/>
        </authorList>
    </citation>
    <scope>NUCLEOTIDE SEQUENCE [LARGE SCALE GENOMIC DNA]</scope>
    <source>
        <strain evidence="8">DSM 28041</strain>
    </source>
</reference>
<dbReference type="Gene3D" id="3.40.5.90">
    <property type="entry name" value="CDGSH iron-sulfur domain, mitoNEET-type"/>
    <property type="match status" value="1"/>
</dbReference>
<name>A0A238YLI2_9BACT</name>
<dbReference type="Proteomes" id="UP000198310">
    <property type="component" value="Unassembled WGS sequence"/>
</dbReference>
<protein>
    <submittedName>
        <fullName evidence="7">Zn-finger domain of CDGSH type-containing protein</fullName>
    </submittedName>
</protein>
<feature type="domain" description="Iron-binding zinc finger CDGSH type" evidence="6">
    <location>
        <begin position="13"/>
        <end position="62"/>
    </location>
</feature>
<evidence type="ECO:0000256" key="1">
    <source>
        <dbReference type="ARBA" id="ARBA00022714"/>
    </source>
</evidence>
<feature type="compositionally biased region" description="Pro residues" evidence="5">
    <location>
        <begin position="72"/>
        <end position="84"/>
    </location>
</feature>
<dbReference type="GO" id="GO:0046872">
    <property type="term" value="F:metal ion binding"/>
    <property type="evidence" value="ECO:0007669"/>
    <property type="project" value="UniProtKB-KW"/>
</dbReference>
<dbReference type="GO" id="GO:0051537">
    <property type="term" value="F:2 iron, 2 sulfur cluster binding"/>
    <property type="evidence" value="ECO:0007669"/>
    <property type="project" value="UniProtKB-KW"/>
</dbReference>
<evidence type="ECO:0000256" key="5">
    <source>
        <dbReference type="SAM" id="MobiDB-lite"/>
    </source>
</evidence>
<evidence type="ECO:0000256" key="2">
    <source>
        <dbReference type="ARBA" id="ARBA00022723"/>
    </source>
</evidence>
<sequence>MATKLTVLSNGSLRVEGTDFEIVDAQGQPYGLGGRERVSICRCGLSSNKPFCDGSHKGHFEHNAVAFDLPTPAAPAKPTPPPAAPDAGAQPLG</sequence>
<feature type="region of interest" description="Disordered" evidence="5">
    <location>
        <begin position="70"/>
        <end position="93"/>
    </location>
</feature>
<keyword evidence="1" id="KW-0001">2Fe-2S</keyword>